<dbReference type="InterPro" id="IPR043426">
    <property type="entry name" value="MltB-like"/>
</dbReference>
<feature type="region of interest" description="Disordered" evidence="1">
    <location>
        <begin position="253"/>
        <end position="278"/>
    </location>
</feature>
<dbReference type="PANTHER" id="PTHR30163:SF8">
    <property type="entry name" value="LYTIC MUREIN TRANSGLYCOSYLASE"/>
    <property type="match status" value="1"/>
</dbReference>
<reference evidence="4" key="1">
    <citation type="submission" date="2017-03" db="EMBL/GenBank/DDBJ databases">
        <authorList>
            <person name="Monnet C."/>
        </authorList>
    </citation>
    <scope>NUCLEOTIDE SEQUENCE [LARGE SCALE GENOMIC DNA]</scope>
    <source>
        <strain evidence="4">SJ5-8</strain>
    </source>
</reference>
<organism evidence="3 4">
    <name type="scientific">Brevibacterium jeotgali</name>
    <dbReference type="NCBI Taxonomy" id="1262550"/>
    <lineage>
        <taxon>Bacteria</taxon>
        <taxon>Bacillati</taxon>
        <taxon>Actinomycetota</taxon>
        <taxon>Actinomycetes</taxon>
        <taxon>Micrococcales</taxon>
        <taxon>Brevibacteriaceae</taxon>
        <taxon>Brevibacterium</taxon>
    </lineage>
</organism>
<gene>
    <name evidence="3" type="ORF">BJEO58_01423</name>
</gene>
<dbReference type="RefSeq" id="WP_101588772.1">
    <property type="nucleotide sequence ID" value="NZ_FXZM01000005.1"/>
</dbReference>
<feature type="compositionally biased region" description="Low complexity" evidence="1">
    <location>
        <begin position="38"/>
        <end position="53"/>
    </location>
</feature>
<dbReference type="CDD" id="cd13399">
    <property type="entry name" value="Slt35-like"/>
    <property type="match status" value="1"/>
</dbReference>
<dbReference type="AlphaFoldDB" id="A0A2H1L4L1"/>
<evidence type="ECO:0000259" key="2">
    <source>
        <dbReference type="Pfam" id="PF13406"/>
    </source>
</evidence>
<evidence type="ECO:0000313" key="4">
    <source>
        <dbReference type="Proteomes" id="UP000234462"/>
    </source>
</evidence>
<dbReference type="GO" id="GO:0008933">
    <property type="term" value="F:peptidoglycan lytic transglycosylase activity"/>
    <property type="evidence" value="ECO:0007669"/>
    <property type="project" value="TreeGrafter"/>
</dbReference>
<dbReference type="Gene3D" id="1.10.530.10">
    <property type="match status" value="1"/>
</dbReference>
<dbReference type="SUPFAM" id="SSF53955">
    <property type="entry name" value="Lysozyme-like"/>
    <property type="match status" value="1"/>
</dbReference>
<feature type="domain" description="Transglycosylase SLT" evidence="2">
    <location>
        <begin position="174"/>
        <end position="216"/>
    </location>
</feature>
<feature type="compositionally biased region" description="Low complexity" evidence="1">
    <location>
        <begin position="263"/>
        <end position="278"/>
    </location>
</feature>
<name>A0A2H1L4L1_9MICO</name>
<evidence type="ECO:0000313" key="3">
    <source>
        <dbReference type="EMBL" id="SMY11832.1"/>
    </source>
</evidence>
<dbReference type="PANTHER" id="PTHR30163">
    <property type="entry name" value="MEMBRANE-BOUND LYTIC MUREIN TRANSGLYCOSYLASE B"/>
    <property type="match status" value="1"/>
</dbReference>
<evidence type="ECO:0000256" key="1">
    <source>
        <dbReference type="SAM" id="MobiDB-lite"/>
    </source>
</evidence>
<keyword evidence="4" id="KW-1185">Reference proteome</keyword>
<dbReference type="InterPro" id="IPR031304">
    <property type="entry name" value="SLT_2"/>
</dbReference>
<dbReference type="GO" id="GO:0009253">
    <property type="term" value="P:peptidoglycan catabolic process"/>
    <property type="evidence" value="ECO:0007669"/>
    <property type="project" value="TreeGrafter"/>
</dbReference>
<dbReference type="Proteomes" id="UP000234462">
    <property type="component" value="Unassembled WGS sequence"/>
</dbReference>
<protein>
    <submittedName>
        <fullName evidence="3">Membrane-bound lytic murein transglycosylase B</fullName>
    </submittedName>
</protein>
<dbReference type="InterPro" id="IPR023346">
    <property type="entry name" value="Lysozyme-like_dom_sf"/>
</dbReference>
<proteinExistence type="predicted"/>
<dbReference type="Pfam" id="PF13406">
    <property type="entry name" value="SLT_2"/>
    <property type="match status" value="1"/>
</dbReference>
<sequence>MRKPIRMFVAIAAMVAGALFLGSGALFLTLATQAPQSQAQEQDLAQQEAAEAPDAPPLPAARPADAGDMPRVVDSEWLDATAESTDIPRRALQAYVGAAVWAGENQTSCGLGWNTLAAVGEVETNHGRTDGGRIEESGDVSKPIIGARLDGRGVREIEDTDDGELDDDEEFDRAVGPMQFIPQSWAAHARDGNGDGVEDPQNIDDAALTAAAYLCTGGSLSSAPGWEKAVMSYNSSLDYVEAVRGTADRYASAAGVARPAPPAETVTVTPSPSPAEQN</sequence>
<dbReference type="EMBL" id="FXZM01000005">
    <property type="protein sequence ID" value="SMY11832.1"/>
    <property type="molecule type" value="Genomic_DNA"/>
</dbReference>
<accession>A0A2H1L4L1</accession>
<dbReference type="OrthoDB" id="9796191at2"/>
<feature type="region of interest" description="Disordered" evidence="1">
    <location>
        <begin position="38"/>
        <end position="68"/>
    </location>
</feature>